<dbReference type="EMBL" id="KZ997516">
    <property type="protein sequence ID" value="RKO87318.1"/>
    <property type="molecule type" value="Genomic_DNA"/>
</dbReference>
<keyword evidence="2" id="KW-1185">Reference proteome</keyword>
<evidence type="ECO:0000313" key="1">
    <source>
        <dbReference type="EMBL" id="RKO87318.1"/>
    </source>
</evidence>
<organism evidence="1 2">
    <name type="scientific">Blyttiomyces helicus</name>
    <dbReference type="NCBI Taxonomy" id="388810"/>
    <lineage>
        <taxon>Eukaryota</taxon>
        <taxon>Fungi</taxon>
        <taxon>Fungi incertae sedis</taxon>
        <taxon>Chytridiomycota</taxon>
        <taxon>Chytridiomycota incertae sedis</taxon>
        <taxon>Chytridiomycetes</taxon>
        <taxon>Chytridiomycetes incertae sedis</taxon>
        <taxon>Blyttiomyces</taxon>
    </lineage>
</organism>
<dbReference type="AlphaFoldDB" id="A0A4P9W8C1"/>
<dbReference type="Proteomes" id="UP000269721">
    <property type="component" value="Unassembled WGS sequence"/>
</dbReference>
<name>A0A4P9W8C1_9FUNG</name>
<accession>A0A4P9W8C1</accession>
<protein>
    <submittedName>
        <fullName evidence="1">Uncharacterized protein</fullName>
    </submittedName>
</protein>
<proteinExistence type="predicted"/>
<gene>
    <name evidence="1" type="ORF">BDK51DRAFT_26815</name>
</gene>
<evidence type="ECO:0000313" key="2">
    <source>
        <dbReference type="Proteomes" id="UP000269721"/>
    </source>
</evidence>
<sequence>MRGECDQYSVSAAQNKLLAPPDLKPNQHLPKEFVEAPTNFISLHCSASFVKAQIFLSLLAAPKIWLQSITFVAQIEHWWAALLFDQTRAGRGQGEGALCDACGCGCGVGWSNGRGRDEEEEGGEGAGGGDHFLMIDGGDAGVREEMVYERGEGRSSSNFWVTGSLGDVLPAFSN</sequence>
<reference evidence="2" key="1">
    <citation type="journal article" date="2018" name="Nat. Microbiol.">
        <title>Leveraging single-cell genomics to expand the fungal tree of life.</title>
        <authorList>
            <person name="Ahrendt S.R."/>
            <person name="Quandt C.A."/>
            <person name="Ciobanu D."/>
            <person name="Clum A."/>
            <person name="Salamov A."/>
            <person name="Andreopoulos B."/>
            <person name="Cheng J.F."/>
            <person name="Woyke T."/>
            <person name="Pelin A."/>
            <person name="Henrissat B."/>
            <person name="Reynolds N.K."/>
            <person name="Benny G.L."/>
            <person name="Smith M.E."/>
            <person name="James T.Y."/>
            <person name="Grigoriev I.V."/>
        </authorList>
    </citation>
    <scope>NUCLEOTIDE SEQUENCE [LARGE SCALE GENOMIC DNA]</scope>
</reference>